<evidence type="ECO:0000256" key="4">
    <source>
        <dbReference type="ARBA" id="ARBA00022695"/>
    </source>
</evidence>
<dbReference type="InterPro" id="IPR050999">
    <property type="entry name" value="ADP-ribosyltransferase_ARG"/>
</dbReference>
<keyword evidence="8" id="KW-0472">Membrane</keyword>
<dbReference type="Gene3D" id="3.90.176.10">
    <property type="entry name" value="Toxin ADP-ribosyltransferase, Chain A, domain 1"/>
    <property type="match status" value="2"/>
</dbReference>
<comment type="catalytic activity">
    <reaction evidence="6 7">
        <text>L-arginyl-[protein] + NAD(+) = N(omega)-(ADP-D-ribosyl)-L-arginyl-[protein] + nicotinamide + H(+)</text>
        <dbReference type="Rhea" id="RHEA:19149"/>
        <dbReference type="Rhea" id="RHEA-COMP:10532"/>
        <dbReference type="Rhea" id="RHEA-COMP:15087"/>
        <dbReference type="ChEBI" id="CHEBI:15378"/>
        <dbReference type="ChEBI" id="CHEBI:17154"/>
        <dbReference type="ChEBI" id="CHEBI:29965"/>
        <dbReference type="ChEBI" id="CHEBI:57540"/>
        <dbReference type="ChEBI" id="CHEBI:142554"/>
        <dbReference type="EC" id="2.4.2.31"/>
    </reaction>
</comment>
<reference evidence="9 10" key="1">
    <citation type="submission" date="2018-11" db="EMBL/GenBank/DDBJ databases">
        <authorList>
            <person name="Lopez-Roques C."/>
            <person name="Donnadieu C."/>
            <person name="Bouchez O."/>
            <person name="Klopp C."/>
            <person name="Cabau C."/>
            <person name="Zahm M."/>
        </authorList>
    </citation>
    <scope>NUCLEOTIDE SEQUENCE [LARGE SCALE GENOMIC DNA]</scope>
    <source>
        <strain evidence="9">RS831</strain>
        <tissue evidence="9">Whole body</tissue>
    </source>
</reference>
<keyword evidence="7" id="KW-0520">NAD</keyword>
<accession>A0A437DL86</accession>
<evidence type="ECO:0000256" key="1">
    <source>
        <dbReference type="ARBA" id="ARBA00009558"/>
    </source>
</evidence>
<evidence type="ECO:0000256" key="2">
    <source>
        <dbReference type="ARBA" id="ARBA00022676"/>
    </source>
</evidence>
<organism evidence="9 10">
    <name type="scientific">Oryzias javanicus</name>
    <name type="common">Javanese ricefish</name>
    <name type="synonym">Aplocheilus javanicus</name>
    <dbReference type="NCBI Taxonomy" id="123683"/>
    <lineage>
        <taxon>Eukaryota</taxon>
        <taxon>Metazoa</taxon>
        <taxon>Chordata</taxon>
        <taxon>Craniata</taxon>
        <taxon>Vertebrata</taxon>
        <taxon>Euteleostomi</taxon>
        <taxon>Actinopterygii</taxon>
        <taxon>Neopterygii</taxon>
        <taxon>Teleostei</taxon>
        <taxon>Neoteleostei</taxon>
        <taxon>Acanthomorphata</taxon>
        <taxon>Ovalentaria</taxon>
        <taxon>Atherinomorphae</taxon>
        <taxon>Beloniformes</taxon>
        <taxon>Adrianichthyidae</taxon>
        <taxon>Oryziinae</taxon>
        <taxon>Oryzias</taxon>
    </lineage>
</organism>
<evidence type="ECO:0000313" key="10">
    <source>
        <dbReference type="Proteomes" id="UP000283210"/>
    </source>
</evidence>
<keyword evidence="3 7" id="KW-0808">Transferase</keyword>
<name>A0A437DL86_ORYJA</name>
<keyword evidence="2 7" id="KW-0328">Glycosyltransferase</keyword>
<dbReference type="EC" id="2.4.2.31" evidence="7"/>
<dbReference type="GO" id="GO:0106274">
    <property type="term" value="F:NAD+-protein-arginine ADP-ribosyltransferase activity"/>
    <property type="evidence" value="ECO:0007669"/>
    <property type="project" value="UniProtKB-EC"/>
</dbReference>
<keyword evidence="8" id="KW-1133">Transmembrane helix</keyword>
<gene>
    <name evidence="9" type="ORF">OJAV_G00001210</name>
</gene>
<dbReference type="EMBL" id="CM012437">
    <property type="protein sequence ID" value="RVE75697.1"/>
    <property type="molecule type" value="Genomic_DNA"/>
</dbReference>
<proteinExistence type="inferred from homology"/>
<dbReference type="SUPFAM" id="SSF56399">
    <property type="entry name" value="ADP-ribosylation"/>
    <property type="match status" value="2"/>
</dbReference>
<dbReference type="Proteomes" id="UP000283210">
    <property type="component" value="Chromosome 1"/>
</dbReference>
<dbReference type="PANTHER" id="PTHR10339:SF27">
    <property type="entry name" value="NAD(P)(+)--ARGININE ADP-RIBOSYLTRANSFERASE"/>
    <property type="match status" value="1"/>
</dbReference>
<reference evidence="9 10" key="2">
    <citation type="submission" date="2019-01" db="EMBL/GenBank/DDBJ databases">
        <title>A chromosome length genome reference of the Java medaka (oryzias javanicus).</title>
        <authorList>
            <person name="Herpin A."/>
            <person name="Takehana Y."/>
            <person name="Naruse K."/>
            <person name="Ansai S."/>
            <person name="Kawaguchi M."/>
        </authorList>
    </citation>
    <scope>NUCLEOTIDE SEQUENCE [LARGE SCALE GENOMIC DNA]</scope>
    <source>
        <strain evidence="9">RS831</strain>
        <tissue evidence="9">Whole body</tissue>
    </source>
</reference>
<dbReference type="InterPro" id="IPR000768">
    <property type="entry name" value="ART"/>
</dbReference>
<evidence type="ECO:0000313" key="9">
    <source>
        <dbReference type="EMBL" id="RVE75697.1"/>
    </source>
</evidence>
<dbReference type="OrthoDB" id="423533at2759"/>
<evidence type="ECO:0000256" key="6">
    <source>
        <dbReference type="ARBA" id="ARBA00047597"/>
    </source>
</evidence>
<keyword evidence="8" id="KW-0812">Transmembrane</keyword>
<evidence type="ECO:0000256" key="3">
    <source>
        <dbReference type="ARBA" id="ARBA00022679"/>
    </source>
</evidence>
<evidence type="ECO:0000256" key="7">
    <source>
        <dbReference type="RuleBase" id="RU361228"/>
    </source>
</evidence>
<keyword evidence="4" id="KW-0548">Nucleotidyltransferase</keyword>
<sequence length="167" mass="19434">MSQRLGSVMFFFPCQSHHIQESFMFIRELSTKMTFWAGVLLMFGAYMVTAQEFPLDMANKAVDDMYDGCADQMLELVKNGLLNKEKKENKNFRDAWNDAEENCKWKRKFKEEAEILIPPYEVFRVTKIETRAEDKKLPCEVVYTVKSTKIPVSNYNCALFKSSLSHG</sequence>
<comment type="similarity">
    <text evidence="1 7">Belongs to the Arg-specific ADP-ribosyltransferase family.</text>
</comment>
<keyword evidence="10" id="KW-1185">Reference proteome</keyword>
<protein>
    <recommendedName>
        <fullName evidence="7">NAD(P)(+)--arginine ADP-ribosyltransferase</fullName>
        <ecNumber evidence="7">2.4.2.31</ecNumber>
    </recommendedName>
    <alternativeName>
        <fullName evidence="7">Mono(ADP-ribosyl)transferase</fullName>
    </alternativeName>
</protein>
<dbReference type="GO" id="GO:0003950">
    <property type="term" value="F:NAD+ poly-ADP-ribosyltransferase activity"/>
    <property type="evidence" value="ECO:0007669"/>
    <property type="project" value="TreeGrafter"/>
</dbReference>
<evidence type="ECO:0000256" key="8">
    <source>
        <dbReference type="SAM" id="Phobius"/>
    </source>
</evidence>
<dbReference type="Pfam" id="PF01129">
    <property type="entry name" value="ART"/>
    <property type="match status" value="1"/>
</dbReference>
<feature type="transmembrane region" description="Helical" evidence="8">
    <location>
        <begin position="32"/>
        <end position="50"/>
    </location>
</feature>
<dbReference type="PANTHER" id="PTHR10339">
    <property type="entry name" value="ADP-RIBOSYLTRANSFERASE"/>
    <property type="match status" value="1"/>
</dbReference>
<dbReference type="AlphaFoldDB" id="A0A437DL86"/>
<keyword evidence="5 7" id="KW-0521">NADP</keyword>
<dbReference type="GO" id="GO:0016779">
    <property type="term" value="F:nucleotidyltransferase activity"/>
    <property type="evidence" value="ECO:0007669"/>
    <property type="project" value="UniProtKB-KW"/>
</dbReference>
<evidence type="ECO:0000256" key="5">
    <source>
        <dbReference type="ARBA" id="ARBA00022857"/>
    </source>
</evidence>